<feature type="transmembrane region" description="Helical" evidence="1">
    <location>
        <begin position="206"/>
        <end position="224"/>
    </location>
</feature>
<keyword evidence="1" id="KW-1133">Transmembrane helix</keyword>
<name>A0ABV2N3I6_9HYPH</name>
<gene>
    <name evidence="2" type="ORF">ABID37_003876</name>
</gene>
<feature type="transmembrane region" description="Helical" evidence="1">
    <location>
        <begin position="304"/>
        <end position="327"/>
    </location>
</feature>
<reference evidence="2 3" key="1">
    <citation type="submission" date="2024-06" db="EMBL/GenBank/DDBJ databases">
        <title>Genomic Encyclopedia of Type Strains, Phase IV (KMG-IV): sequencing the most valuable type-strain genomes for metagenomic binning, comparative biology and taxonomic classification.</title>
        <authorList>
            <person name="Goeker M."/>
        </authorList>
    </citation>
    <scope>NUCLEOTIDE SEQUENCE [LARGE SCALE GENOMIC DNA]</scope>
    <source>
        <strain evidence="2 3">DSM 27865</strain>
    </source>
</reference>
<evidence type="ECO:0000313" key="3">
    <source>
        <dbReference type="Proteomes" id="UP001549076"/>
    </source>
</evidence>
<accession>A0ABV2N3I6</accession>
<proteinExistence type="predicted"/>
<keyword evidence="3" id="KW-1185">Reference proteome</keyword>
<sequence length="351" mass="35875">MRPLKKLFLVGAMAAVGGIIANRIGLPVGFLIGAAVVTAVAGLNGMAVQLPPTLYRAALVVVGTGVGLGITTDIVARLGSVFWQIPAAALVSIAISWAMTPLFCRLSGTSLATAHFSLVPAGIAEMAETSARYGADTGTVATMHALRVMLVVLVLPAALTLHAEPQAYTATAMLRSGAWTPGLALALAIGAVAGRLGSLVRIPNPYMLTPILAVVTLSGAGFVAAAEPRFLSGAAQILIGINLGARFDRSTIRRLPRAFATAIPVMLLHLGLMSALAAGMAYLAGIDLPTALLGFATGGTVEMVLTAGAVGASVGIVTAFQVARGVFGNALAGLIYRYGYARSDYRPTERQ</sequence>
<feature type="transmembrane region" description="Helical" evidence="1">
    <location>
        <begin position="230"/>
        <end position="247"/>
    </location>
</feature>
<protein>
    <submittedName>
        <fullName evidence="2">Membrane AbrB-like protein</fullName>
    </submittedName>
</protein>
<dbReference type="Proteomes" id="UP001549076">
    <property type="component" value="Unassembled WGS sequence"/>
</dbReference>
<dbReference type="PANTHER" id="PTHR38457">
    <property type="entry name" value="REGULATOR ABRB-RELATED"/>
    <property type="match status" value="1"/>
</dbReference>
<dbReference type="NCBIfam" id="TIGR03082">
    <property type="entry name" value="Gneg_AbrB_dup"/>
    <property type="match status" value="2"/>
</dbReference>
<evidence type="ECO:0000256" key="1">
    <source>
        <dbReference type="SAM" id="Phobius"/>
    </source>
</evidence>
<feature type="transmembrane region" description="Helical" evidence="1">
    <location>
        <begin position="82"/>
        <end position="104"/>
    </location>
</feature>
<dbReference type="PIRSF" id="PIRSF038991">
    <property type="entry name" value="Protein_AbrB"/>
    <property type="match status" value="1"/>
</dbReference>
<feature type="transmembrane region" description="Helical" evidence="1">
    <location>
        <begin position="30"/>
        <end position="50"/>
    </location>
</feature>
<dbReference type="PANTHER" id="PTHR38457:SF1">
    <property type="entry name" value="REGULATOR ABRB-RELATED"/>
    <property type="match status" value="1"/>
</dbReference>
<dbReference type="EMBL" id="JBEPML010000016">
    <property type="protein sequence ID" value="MET3793638.1"/>
    <property type="molecule type" value="Genomic_DNA"/>
</dbReference>
<dbReference type="RefSeq" id="WP_354197690.1">
    <property type="nucleotide sequence ID" value="NZ_JBEPML010000016.1"/>
</dbReference>
<feature type="transmembrane region" description="Helical" evidence="1">
    <location>
        <begin position="57"/>
        <end position="76"/>
    </location>
</feature>
<dbReference type="Pfam" id="PF05145">
    <property type="entry name" value="AbrB"/>
    <property type="match status" value="1"/>
</dbReference>
<comment type="caution">
    <text evidence="2">The sequence shown here is derived from an EMBL/GenBank/DDBJ whole genome shotgun (WGS) entry which is preliminary data.</text>
</comment>
<organism evidence="2 3">
    <name type="scientific">Aquamicrobium terrae</name>
    <dbReference type="NCBI Taxonomy" id="1324945"/>
    <lineage>
        <taxon>Bacteria</taxon>
        <taxon>Pseudomonadati</taxon>
        <taxon>Pseudomonadota</taxon>
        <taxon>Alphaproteobacteria</taxon>
        <taxon>Hyphomicrobiales</taxon>
        <taxon>Phyllobacteriaceae</taxon>
        <taxon>Aquamicrobium</taxon>
    </lineage>
</organism>
<feature type="transmembrane region" description="Helical" evidence="1">
    <location>
        <begin position="7"/>
        <end position="24"/>
    </location>
</feature>
<dbReference type="InterPro" id="IPR017516">
    <property type="entry name" value="AbrB_dup"/>
</dbReference>
<dbReference type="InterPro" id="IPR007820">
    <property type="entry name" value="AbrB_fam"/>
</dbReference>
<feature type="transmembrane region" description="Helical" evidence="1">
    <location>
        <begin position="145"/>
        <end position="164"/>
    </location>
</feature>
<feature type="transmembrane region" description="Helical" evidence="1">
    <location>
        <begin position="259"/>
        <end position="284"/>
    </location>
</feature>
<keyword evidence="1" id="KW-0812">Transmembrane</keyword>
<feature type="transmembrane region" description="Helical" evidence="1">
    <location>
        <begin position="176"/>
        <end position="194"/>
    </location>
</feature>
<evidence type="ECO:0000313" key="2">
    <source>
        <dbReference type="EMBL" id="MET3793638.1"/>
    </source>
</evidence>
<keyword evidence="1" id="KW-0472">Membrane</keyword>